<dbReference type="InterPro" id="IPR036236">
    <property type="entry name" value="Znf_C2H2_sf"/>
</dbReference>
<evidence type="ECO:0000256" key="3">
    <source>
        <dbReference type="ARBA" id="ARBA00022833"/>
    </source>
</evidence>
<dbReference type="Pfam" id="PF00096">
    <property type="entry name" value="zf-C2H2"/>
    <property type="match status" value="3"/>
</dbReference>
<keyword evidence="6" id="KW-1185">Reference proteome</keyword>
<dbReference type="PANTHER" id="PTHR23235:SF158">
    <property type="entry name" value="C2H2-TYPE DOMAIN-CONTAINING PROTEIN"/>
    <property type="match status" value="1"/>
</dbReference>
<dbReference type="PANTHER" id="PTHR23235">
    <property type="entry name" value="KRUEPPEL-LIKE TRANSCRIPTION FACTOR"/>
    <property type="match status" value="1"/>
</dbReference>
<dbReference type="RefSeq" id="XP_013783296.2">
    <property type="nucleotide sequence ID" value="XM_013927842.2"/>
</dbReference>
<evidence type="ECO:0000313" key="7">
    <source>
        <dbReference type="RefSeq" id="XP_013783296.2"/>
    </source>
</evidence>
<evidence type="ECO:0000256" key="1">
    <source>
        <dbReference type="ARBA" id="ARBA00022723"/>
    </source>
</evidence>
<dbReference type="Gene3D" id="3.30.160.60">
    <property type="entry name" value="Classic Zinc Finger"/>
    <property type="match status" value="3"/>
</dbReference>
<keyword evidence="2 4" id="KW-0863">Zinc-finger</keyword>
<evidence type="ECO:0000259" key="5">
    <source>
        <dbReference type="PROSITE" id="PS50157"/>
    </source>
</evidence>
<dbReference type="PROSITE" id="PS50157">
    <property type="entry name" value="ZINC_FINGER_C2H2_2"/>
    <property type="match status" value="3"/>
</dbReference>
<evidence type="ECO:0000256" key="2">
    <source>
        <dbReference type="ARBA" id="ARBA00022771"/>
    </source>
</evidence>
<dbReference type="PROSITE" id="PS00028">
    <property type="entry name" value="ZINC_FINGER_C2H2_1"/>
    <property type="match status" value="3"/>
</dbReference>
<organism evidence="6 7">
    <name type="scientific">Limulus polyphemus</name>
    <name type="common">Atlantic horseshoe crab</name>
    <dbReference type="NCBI Taxonomy" id="6850"/>
    <lineage>
        <taxon>Eukaryota</taxon>
        <taxon>Metazoa</taxon>
        <taxon>Ecdysozoa</taxon>
        <taxon>Arthropoda</taxon>
        <taxon>Chelicerata</taxon>
        <taxon>Merostomata</taxon>
        <taxon>Xiphosura</taxon>
        <taxon>Limulidae</taxon>
        <taxon>Limulus</taxon>
    </lineage>
</organism>
<name>A0ABM1BJL6_LIMPO</name>
<accession>A0ABM1BJL6</accession>
<sequence length="402" mass="44852">MASEMADFHNMWHDIESVLLVDPQPPVENFKMIQPKVSAMTFHDSTGVEIASANHKEQMEQQPEINTSLLLQELHPQQQQQLKQQSQSNLDDLMLELEFVLSPDRTSTYTEESGFSTSTDASQKQNFSQFCRPAVDTSTDVSETLCQQLDHLSSQSESSNGTTTKYPLGVCPTSTIPPPYGNLSLGHYSSNMTLISSQMSPPASPERTAFQLQKVASTVLDVFTPVPQAVSSSLIQPHHSVLQSLIAPPPHSVSHTQQHIRIVTPPSSPTLVDLLNGTNQTRNGYVPTMSVVQLPNSTTAKNKKGRRSLGRKKITSHSCSHPGCTKTYTKSSHLKAHLRTHTGEKPYQCTWKGCGWKFARSDELTRHYRKHTGDRPFQCRLCERAFSRSDHLSLHMKRHTAV</sequence>
<dbReference type="GeneID" id="106467484"/>
<feature type="domain" description="C2H2-type" evidence="5">
    <location>
        <begin position="347"/>
        <end position="376"/>
    </location>
</feature>
<dbReference type="SUPFAM" id="SSF57667">
    <property type="entry name" value="beta-beta-alpha zinc fingers"/>
    <property type="match status" value="2"/>
</dbReference>
<proteinExistence type="predicted"/>
<keyword evidence="3" id="KW-0862">Zinc</keyword>
<dbReference type="InterPro" id="IPR013087">
    <property type="entry name" value="Znf_C2H2_type"/>
</dbReference>
<reference evidence="7" key="1">
    <citation type="submission" date="2025-08" db="UniProtKB">
        <authorList>
            <consortium name="RefSeq"/>
        </authorList>
    </citation>
    <scope>IDENTIFICATION</scope>
    <source>
        <tissue evidence="7">Muscle</tissue>
    </source>
</reference>
<protein>
    <submittedName>
        <fullName evidence="7">Krueppel-like factor 12</fullName>
    </submittedName>
</protein>
<gene>
    <name evidence="7" type="primary">LOC106467484</name>
</gene>
<dbReference type="SMART" id="SM00355">
    <property type="entry name" value="ZnF_C2H2"/>
    <property type="match status" value="3"/>
</dbReference>
<evidence type="ECO:0000313" key="6">
    <source>
        <dbReference type="Proteomes" id="UP000694941"/>
    </source>
</evidence>
<feature type="domain" description="C2H2-type" evidence="5">
    <location>
        <begin position="317"/>
        <end position="346"/>
    </location>
</feature>
<dbReference type="Proteomes" id="UP000694941">
    <property type="component" value="Unplaced"/>
</dbReference>
<evidence type="ECO:0000256" key="4">
    <source>
        <dbReference type="PROSITE-ProRule" id="PRU00042"/>
    </source>
</evidence>
<keyword evidence="1" id="KW-0479">Metal-binding</keyword>
<feature type="domain" description="C2H2-type" evidence="5">
    <location>
        <begin position="377"/>
        <end position="402"/>
    </location>
</feature>